<keyword evidence="2" id="KW-1185">Reference proteome</keyword>
<gene>
    <name evidence="1" type="ORF">CAUJ_LOCUS3179</name>
</gene>
<evidence type="ECO:0000313" key="1">
    <source>
        <dbReference type="EMBL" id="CAD6187260.1"/>
    </source>
</evidence>
<dbReference type="Proteomes" id="UP000835052">
    <property type="component" value="Unassembled WGS sequence"/>
</dbReference>
<dbReference type="EMBL" id="CAJGYM010000006">
    <property type="protein sequence ID" value="CAD6187260.1"/>
    <property type="molecule type" value="Genomic_DNA"/>
</dbReference>
<name>A0A8S1H1Q2_9PELO</name>
<sequence>MMDGFFLLKTGRARRRPDGKSTAVPNMPSALYPSGPLLQPHSSFAAFCGPGRPSLTCLASPPKASCFPSLSIEHSIFLRRELRLPHYFASPSMFTSSHVLSFYVSLFIQLVPGLLPMNNLQCNSLSSAPPKRDIDCGVQLLKIVQNFLAL</sequence>
<proteinExistence type="predicted"/>
<evidence type="ECO:0000313" key="2">
    <source>
        <dbReference type="Proteomes" id="UP000835052"/>
    </source>
</evidence>
<accession>A0A8S1H1Q2</accession>
<comment type="caution">
    <text evidence="1">The sequence shown here is derived from an EMBL/GenBank/DDBJ whole genome shotgun (WGS) entry which is preliminary data.</text>
</comment>
<dbReference type="AlphaFoldDB" id="A0A8S1H1Q2"/>
<organism evidence="1 2">
    <name type="scientific">Caenorhabditis auriculariae</name>
    <dbReference type="NCBI Taxonomy" id="2777116"/>
    <lineage>
        <taxon>Eukaryota</taxon>
        <taxon>Metazoa</taxon>
        <taxon>Ecdysozoa</taxon>
        <taxon>Nematoda</taxon>
        <taxon>Chromadorea</taxon>
        <taxon>Rhabditida</taxon>
        <taxon>Rhabditina</taxon>
        <taxon>Rhabditomorpha</taxon>
        <taxon>Rhabditoidea</taxon>
        <taxon>Rhabditidae</taxon>
        <taxon>Peloderinae</taxon>
        <taxon>Caenorhabditis</taxon>
    </lineage>
</organism>
<protein>
    <submittedName>
        <fullName evidence="1">Uncharacterized protein</fullName>
    </submittedName>
</protein>
<reference evidence="1" key="1">
    <citation type="submission" date="2020-10" db="EMBL/GenBank/DDBJ databases">
        <authorList>
            <person name="Kikuchi T."/>
        </authorList>
    </citation>
    <scope>NUCLEOTIDE SEQUENCE</scope>
    <source>
        <strain evidence="1">NKZ352</strain>
    </source>
</reference>